<dbReference type="InterPro" id="IPR006037">
    <property type="entry name" value="RCK_C"/>
</dbReference>
<evidence type="ECO:0000259" key="4">
    <source>
        <dbReference type="PROSITE" id="PS50949"/>
    </source>
</evidence>
<proteinExistence type="predicted"/>
<dbReference type="GO" id="GO:0003677">
    <property type="term" value="F:DNA binding"/>
    <property type="evidence" value="ECO:0007669"/>
    <property type="project" value="UniProtKB-KW"/>
</dbReference>
<evidence type="ECO:0000256" key="2">
    <source>
        <dbReference type="ARBA" id="ARBA00023125"/>
    </source>
</evidence>
<name>A0A644YDF7_9ZZZZ</name>
<keyword evidence="2" id="KW-0238">DNA-binding</keyword>
<protein>
    <submittedName>
        <fullName evidence="6">Uncharacterized protein</fullName>
    </submittedName>
</protein>
<dbReference type="PROSITE" id="PS51202">
    <property type="entry name" value="RCK_C"/>
    <property type="match status" value="1"/>
</dbReference>
<dbReference type="InterPro" id="IPR036388">
    <property type="entry name" value="WH-like_DNA-bd_sf"/>
</dbReference>
<dbReference type="Gene3D" id="3.30.70.1450">
    <property type="entry name" value="Regulator of K+ conductance, C-terminal domain"/>
    <property type="match status" value="1"/>
</dbReference>
<keyword evidence="1" id="KW-0805">Transcription regulation</keyword>
<dbReference type="AlphaFoldDB" id="A0A644YDF7"/>
<evidence type="ECO:0000259" key="5">
    <source>
        <dbReference type="PROSITE" id="PS51202"/>
    </source>
</evidence>
<dbReference type="SMART" id="SM00345">
    <property type="entry name" value="HTH_GNTR"/>
    <property type="match status" value="1"/>
</dbReference>
<accession>A0A644YDF7</accession>
<evidence type="ECO:0000313" key="6">
    <source>
        <dbReference type="EMBL" id="MPM26575.1"/>
    </source>
</evidence>
<dbReference type="PANTHER" id="PTHR30445">
    <property type="entry name" value="K(+)_H(+) ANTIPORTER SUBUNIT KHTT"/>
    <property type="match status" value="1"/>
</dbReference>
<dbReference type="PANTHER" id="PTHR30445:SF8">
    <property type="entry name" value="K(+)_H(+) ANTIPORTER SUBUNIT KHTT"/>
    <property type="match status" value="1"/>
</dbReference>
<dbReference type="SUPFAM" id="SSF116726">
    <property type="entry name" value="TrkA C-terminal domain-like"/>
    <property type="match status" value="1"/>
</dbReference>
<dbReference type="PROSITE" id="PS50949">
    <property type="entry name" value="HTH_GNTR"/>
    <property type="match status" value="1"/>
</dbReference>
<feature type="domain" description="HTH gntR-type" evidence="4">
    <location>
        <begin position="16"/>
        <end position="84"/>
    </location>
</feature>
<feature type="domain" description="RCK C-terminal" evidence="5">
    <location>
        <begin position="131"/>
        <end position="214"/>
    </location>
</feature>
<dbReference type="InterPro" id="IPR000524">
    <property type="entry name" value="Tscrpt_reg_HTH_GntR"/>
</dbReference>
<dbReference type="InterPro" id="IPR036721">
    <property type="entry name" value="RCK_C_sf"/>
</dbReference>
<evidence type="ECO:0000256" key="3">
    <source>
        <dbReference type="ARBA" id="ARBA00023163"/>
    </source>
</evidence>
<dbReference type="InterPro" id="IPR036390">
    <property type="entry name" value="WH_DNA-bd_sf"/>
</dbReference>
<dbReference type="GO" id="GO:0006813">
    <property type="term" value="P:potassium ion transport"/>
    <property type="evidence" value="ECO:0007669"/>
    <property type="project" value="InterPro"/>
</dbReference>
<dbReference type="GO" id="GO:0008324">
    <property type="term" value="F:monoatomic cation transmembrane transporter activity"/>
    <property type="evidence" value="ECO:0007669"/>
    <property type="project" value="InterPro"/>
</dbReference>
<sequence>MELQANRTRDTKREAGAVYERIALDIAKRIARGELAEGIKLSGRTLMSGEYGVSPETIRRSFALLEEMDVVHVMHNSGVRVHSCEKAKAFVEKYGKHDASKTLLHRMREILAEHEALDKELYSIAKQLFSLNTRFHEANPFPIHEYLVGEESKAIGKSLSELDFWHHSGATVIAIRREGVIILSPGPEILLQAYDTLMMVGSEETLPKVSVLLD</sequence>
<organism evidence="6">
    <name type="scientific">bioreactor metagenome</name>
    <dbReference type="NCBI Taxonomy" id="1076179"/>
    <lineage>
        <taxon>unclassified sequences</taxon>
        <taxon>metagenomes</taxon>
        <taxon>ecological metagenomes</taxon>
    </lineage>
</organism>
<gene>
    <name evidence="6" type="ORF">SDC9_73079</name>
</gene>
<dbReference type="GO" id="GO:0003700">
    <property type="term" value="F:DNA-binding transcription factor activity"/>
    <property type="evidence" value="ECO:0007669"/>
    <property type="project" value="InterPro"/>
</dbReference>
<comment type="caution">
    <text evidence="6">The sequence shown here is derived from an EMBL/GenBank/DDBJ whole genome shotgun (WGS) entry which is preliminary data.</text>
</comment>
<dbReference type="SUPFAM" id="SSF46785">
    <property type="entry name" value="Winged helix' DNA-binding domain"/>
    <property type="match status" value="1"/>
</dbReference>
<evidence type="ECO:0000256" key="1">
    <source>
        <dbReference type="ARBA" id="ARBA00023015"/>
    </source>
</evidence>
<dbReference type="Gene3D" id="1.10.10.10">
    <property type="entry name" value="Winged helix-like DNA-binding domain superfamily/Winged helix DNA-binding domain"/>
    <property type="match status" value="1"/>
</dbReference>
<keyword evidence="3" id="KW-0804">Transcription</keyword>
<dbReference type="InterPro" id="IPR050144">
    <property type="entry name" value="AAE_transporter"/>
</dbReference>
<dbReference type="Pfam" id="PF00392">
    <property type="entry name" value="GntR"/>
    <property type="match status" value="1"/>
</dbReference>
<dbReference type="EMBL" id="VSSQ01004770">
    <property type="protein sequence ID" value="MPM26575.1"/>
    <property type="molecule type" value="Genomic_DNA"/>
</dbReference>
<reference evidence="6" key="1">
    <citation type="submission" date="2019-08" db="EMBL/GenBank/DDBJ databases">
        <authorList>
            <person name="Kucharzyk K."/>
            <person name="Murdoch R.W."/>
            <person name="Higgins S."/>
            <person name="Loffler F."/>
        </authorList>
    </citation>
    <scope>NUCLEOTIDE SEQUENCE</scope>
</reference>
<dbReference type="Pfam" id="PF02080">
    <property type="entry name" value="TrkA_C"/>
    <property type="match status" value="1"/>
</dbReference>